<gene>
    <name evidence="1" type="ORF">B456_008G060900</name>
</gene>
<protein>
    <recommendedName>
        <fullName evidence="3">UBN2 domain-containing protein</fullName>
    </recommendedName>
</protein>
<dbReference type="Gramene" id="KJB48266">
    <property type="protein sequence ID" value="KJB48266"/>
    <property type="gene ID" value="B456_008G060900"/>
</dbReference>
<proteinExistence type="predicted"/>
<accession>A0A0D2T192</accession>
<evidence type="ECO:0000313" key="2">
    <source>
        <dbReference type="Proteomes" id="UP000032304"/>
    </source>
</evidence>
<evidence type="ECO:0008006" key="3">
    <source>
        <dbReference type="Google" id="ProtNLM"/>
    </source>
</evidence>
<dbReference type="AlphaFoldDB" id="A0A0D2T192"/>
<dbReference type="EMBL" id="CM001747">
    <property type="protein sequence ID" value="KJB48266.1"/>
    <property type="molecule type" value="Genomic_DNA"/>
</dbReference>
<evidence type="ECO:0000313" key="1">
    <source>
        <dbReference type="EMBL" id="KJB48266.1"/>
    </source>
</evidence>
<reference evidence="1 2" key="1">
    <citation type="journal article" date="2012" name="Nature">
        <title>Repeated polyploidization of Gossypium genomes and the evolution of spinnable cotton fibres.</title>
        <authorList>
            <person name="Paterson A.H."/>
            <person name="Wendel J.F."/>
            <person name="Gundlach H."/>
            <person name="Guo H."/>
            <person name="Jenkins J."/>
            <person name="Jin D."/>
            <person name="Llewellyn D."/>
            <person name="Showmaker K.C."/>
            <person name="Shu S."/>
            <person name="Udall J."/>
            <person name="Yoo M.J."/>
            <person name="Byers R."/>
            <person name="Chen W."/>
            <person name="Doron-Faigenboim A."/>
            <person name="Duke M.V."/>
            <person name="Gong L."/>
            <person name="Grimwood J."/>
            <person name="Grover C."/>
            <person name="Grupp K."/>
            <person name="Hu G."/>
            <person name="Lee T.H."/>
            <person name="Li J."/>
            <person name="Lin L."/>
            <person name="Liu T."/>
            <person name="Marler B.S."/>
            <person name="Page J.T."/>
            <person name="Roberts A.W."/>
            <person name="Romanel E."/>
            <person name="Sanders W.S."/>
            <person name="Szadkowski E."/>
            <person name="Tan X."/>
            <person name="Tang H."/>
            <person name="Xu C."/>
            <person name="Wang J."/>
            <person name="Wang Z."/>
            <person name="Zhang D."/>
            <person name="Zhang L."/>
            <person name="Ashrafi H."/>
            <person name="Bedon F."/>
            <person name="Bowers J.E."/>
            <person name="Brubaker C.L."/>
            <person name="Chee P.W."/>
            <person name="Das S."/>
            <person name="Gingle A.R."/>
            <person name="Haigler C.H."/>
            <person name="Harker D."/>
            <person name="Hoffmann L.V."/>
            <person name="Hovav R."/>
            <person name="Jones D.C."/>
            <person name="Lemke C."/>
            <person name="Mansoor S."/>
            <person name="ur Rahman M."/>
            <person name="Rainville L.N."/>
            <person name="Rambani A."/>
            <person name="Reddy U.K."/>
            <person name="Rong J.K."/>
            <person name="Saranga Y."/>
            <person name="Scheffler B.E."/>
            <person name="Scheffler J.A."/>
            <person name="Stelly D.M."/>
            <person name="Triplett B.A."/>
            <person name="Van Deynze A."/>
            <person name="Vaslin M.F."/>
            <person name="Waghmare V.N."/>
            <person name="Walford S.A."/>
            <person name="Wright R.J."/>
            <person name="Zaki E.A."/>
            <person name="Zhang T."/>
            <person name="Dennis E.S."/>
            <person name="Mayer K.F."/>
            <person name="Peterson D.G."/>
            <person name="Rokhsar D.S."/>
            <person name="Wang X."/>
            <person name="Schmutz J."/>
        </authorList>
    </citation>
    <scope>NUCLEOTIDE SEQUENCE [LARGE SCALE GENOMIC DNA]</scope>
</reference>
<dbReference type="Proteomes" id="UP000032304">
    <property type="component" value="Chromosome 8"/>
</dbReference>
<sequence>MQIIFDFIRTTKRAFAFGKEYINAKLVRKVLRSLPDRFNIKSTTIEEAKDIDIMLINELIGFSRPLRSILMKLR</sequence>
<keyword evidence="2" id="KW-1185">Reference proteome</keyword>
<organism evidence="1 2">
    <name type="scientific">Gossypium raimondii</name>
    <name type="common">Peruvian cotton</name>
    <name type="synonym">Gossypium klotzschianum subsp. raimondii</name>
    <dbReference type="NCBI Taxonomy" id="29730"/>
    <lineage>
        <taxon>Eukaryota</taxon>
        <taxon>Viridiplantae</taxon>
        <taxon>Streptophyta</taxon>
        <taxon>Embryophyta</taxon>
        <taxon>Tracheophyta</taxon>
        <taxon>Spermatophyta</taxon>
        <taxon>Magnoliopsida</taxon>
        <taxon>eudicotyledons</taxon>
        <taxon>Gunneridae</taxon>
        <taxon>Pentapetalae</taxon>
        <taxon>rosids</taxon>
        <taxon>malvids</taxon>
        <taxon>Malvales</taxon>
        <taxon>Malvaceae</taxon>
        <taxon>Malvoideae</taxon>
        <taxon>Gossypium</taxon>
    </lineage>
</organism>
<name>A0A0D2T192_GOSRA</name>